<reference evidence="10 11" key="1">
    <citation type="submission" date="2017-06" db="EMBL/GenBank/DDBJ databases">
        <title>Draft Genome Sequence of Natranaerobius trueperi halophilic, alkalithermophilic bacteria from soda lakes.</title>
        <authorList>
            <person name="Zhao B."/>
        </authorList>
    </citation>
    <scope>NUCLEOTIDE SEQUENCE [LARGE SCALE GENOMIC DNA]</scope>
    <source>
        <strain evidence="10 11">DSM 18760</strain>
    </source>
</reference>
<proteinExistence type="inferred from homology"/>
<evidence type="ECO:0000256" key="6">
    <source>
        <dbReference type="ARBA" id="ARBA00022989"/>
    </source>
</evidence>
<dbReference type="AlphaFoldDB" id="A0A226BWT8"/>
<keyword evidence="6 9" id="KW-1133">Transmembrane helix</keyword>
<dbReference type="InterPro" id="IPR025720">
    <property type="entry name" value="RibU"/>
</dbReference>
<keyword evidence="11" id="KW-1185">Reference proteome</keyword>
<sequence length="180" mass="19673">MFKRGEIGVKQLVYMGLLVAIGSLLMVTIQIPFFTEFLMYDPSDVAMLIGGFWFGPLQGIIMSFLKALIYLFSKGLAGPIGALANFFATAAFVGVASYIYQKDRRFVGAIKGMIVGTLAMVVISGFTNYFIALPLWGVPQEALIPTILTTTTPFNLTRGIVSSLLTIPVYKRVKNLLNSI</sequence>
<dbReference type="PIRSF" id="PIRSF037778">
    <property type="entry name" value="UCP037778_transp_RibU"/>
    <property type="match status" value="1"/>
</dbReference>
<organism evidence="10 11">
    <name type="scientific">Natranaerobius trueperi</name>
    <dbReference type="NCBI Taxonomy" id="759412"/>
    <lineage>
        <taxon>Bacteria</taxon>
        <taxon>Bacillati</taxon>
        <taxon>Bacillota</taxon>
        <taxon>Clostridia</taxon>
        <taxon>Natranaerobiales</taxon>
        <taxon>Natranaerobiaceae</taxon>
        <taxon>Natranaerobius</taxon>
    </lineage>
</organism>
<evidence type="ECO:0000256" key="4">
    <source>
        <dbReference type="ARBA" id="ARBA00022475"/>
    </source>
</evidence>
<keyword evidence="7 8" id="KW-0472">Membrane</keyword>
<dbReference type="EMBL" id="NIQC01000054">
    <property type="protein sequence ID" value="OWZ82659.1"/>
    <property type="molecule type" value="Genomic_DNA"/>
</dbReference>
<accession>A0A226BWT8</accession>
<evidence type="ECO:0000256" key="9">
    <source>
        <dbReference type="SAM" id="Phobius"/>
    </source>
</evidence>
<evidence type="ECO:0000313" key="11">
    <source>
        <dbReference type="Proteomes" id="UP000214588"/>
    </source>
</evidence>
<comment type="function">
    <text evidence="8">Probably a riboflavin-binding protein that interacts with the energy-coupling factor (ECF) ABC-transporter complex.</text>
</comment>
<dbReference type="GO" id="GO:0005886">
    <property type="term" value="C:plasma membrane"/>
    <property type="evidence" value="ECO:0007669"/>
    <property type="project" value="UniProtKB-SubCell"/>
</dbReference>
<gene>
    <name evidence="10" type="ORF">CDO51_12860</name>
</gene>
<feature type="transmembrane region" description="Helical" evidence="9">
    <location>
        <begin position="12"/>
        <end position="33"/>
    </location>
</feature>
<evidence type="ECO:0000256" key="5">
    <source>
        <dbReference type="ARBA" id="ARBA00022692"/>
    </source>
</evidence>
<evidence type="ECO:0000256" key="3">
    <source>
        <dbReference type="ARBA" id="ARBA00022448"/>
    </source>
</evidence>
<dbReference type="Proteomes" id="UP000214588">
    <property type="component" value="Unassembled WGS sequence"/>
</dbReference>
<comment type="subcellular location">
    <subcellularLocation>
        <location evidence="1">Cell membrane</location>
        <topology evidence="1">Multi-pass membrane protein</topology>
    </subcellularLocation>
</comment>
<dbReference type="PANTHER" id="PTHR38438:SF1">
    <property type="entry name" value="RIBOFLAVIN TRANSPORTER RIBU"/>
    <property type="match status" value="1"/>
</dbReference>
<dbReference type="PANTHER" id="PTHR38438">
    <property type="entry name" value="RIBOFLAVIN TRANSPORTER RIBU"/>
    <property type="match status" value="1"/>
</dbReference>
<evidence type="ECO:0000256" key="7">
    <source>
        <dbReference type="ARBA" id="ARBA00023136"/>
    </source>
</evidence>
<dbReference type="InterPro" id="IPR024529">
    <property type="entry name" value="ECF_trnsprt_substrate-spec"/>
</dbReference>
<evidence type="ECO:0000256" key="8">
    <source>
        <dbReference type="PIRNR" id="PIRNR037778"/>
    </source>
</evidence>
<evidence type="ECO:0000256" key="1">
    <source>
        <dbReference type="ARBA" id="ARBA00004651"/>
    </source>
</evidence>
<dbReference type="Pfam" id="PF12822">
    <property type="entry name" value="ECF_trnsprt"/>
    <property type="match status" value="1"/>
</dbReference>
<dbReference type="Gene3D" id="1.10.1760.20">
    <property type="match status" value="1"/>
</dbReference>
<dbReference type="GO" id="GO:0032217">
    <property type="term" value="F:riboflavin transmembrane transporter activity"/>
    <property type="evidence" value="ECO:0007669"/>
    <property type="project" value="UniProtKB-UniRule"/>
</dbReference>
<feature type="transmembrane region" description="Helical" evidence="9">
    <location>
        <begin position="106"/>
        <end position="131"/>
    </location>
</feature>
<dbReference type="RefSeq" id="WP_089024623.1">
    <property type="nucleotide sequence ID" value="NZ_NIQC01000054.1"/>
</dbReference>
<feature type="transmembrane region" description="Helical" evidence="9">
    <location>
        <begin position="80"/>
        <end position="100"/>
    </location>
</feature>
<evidence type="ECO:0000256" key="2">
    <source>
        <dbReference type="ARBA" id="ARBA00005540"/>
    </source>
</evidence>
<comment type="similarity">
    <text evidence="2 8">Belongs to the prokaryotic riboflavin transporter (P-RFT) (TC 2.A.87) family.</text>
</comment>
<dbReference type="OrthoDB" id="9809216at2"/>
<comment type="caution">
    <text evidence="10">The sequence shown here is derived from an EMBL/GenBank/DDBJ whole genome shotgun (WGS) entry which is preliminary data.</text>
</comment>
<feature type="transmembrane region" description="Helical" evidence="9">
    <location>
        <begin position="45"/>
        <end position="68"/>
    </location>
</feature>
<protein>
    <recommendedName>
        <fullName evidence="8">Riboflavin transporter</fullName>
    </recommendedName>
</protein>
<name>A0A226BWT8_9FIRM</name>
<keyword evidence="5 9" id="KW-0812">Transmembrane</keyword>
<keyword evidence="4 8" id="KW-1003">Cell membrane</keyword>
<evidence type="ECO:0000313" key="10">
    <source>
        <dbReference type="EMBL" id="OWZ82659.1"/>
    </source>
</evidence>
<keyword evidence="3 8" id="KW-0813">Transport</keyword>